<dbReference type="EMBL" id="NDHI03003379">
    <property type="protein sequence ID" value="PNJ72766.1"/>
    <property type="molecule type" value="Genomic_DNA"/>
</dbReference>
<dbReference type="EMBL" id="NDHI03003379">
    <property type="protein sequence ID" value="PNJ72768.1"/>
    <property type="molecule type" value="Genomic_DNA"/>
</dbReference>
<reference evidence="3" key="1">
    <citation type="submission" date="2017-12" db="EMBL/GenBank/DDBJ databases">
        <title>High-resolution comparative analysis of great ape genomes.</title>
        <authorList>
            <person name="Pollen A."/>
            <person name="Hastie A."/>
            <person name="Hormozdiari F."/>
            <person name="Dougherty M."/>
            <person name="Liu R."/>
            <person name="Chaisson M."/>
            <person name="Hoppe E."/>
            <person name="Hill C."/>
            <person name="Pang A."/>
            <person name="Hillier L."/>
            <person name="Baker C."/>
            <person name="Armstrong J."/>
            <person name="Shendure J."/>
            <person name="Paten B."/>
            <person name="Wilson R."/>
            <person name="Chao H."/>
            <person name="Schneider V."/>
            <person name="Ventura M."/>
            <person name="Kronenberg Z."/>
            <person name="Murali S."/>
            <person name="Gordon D."/>
            <person name="Cantsilieris S."/>
            <person name="Munson K."/>
            <person name="Nelson B."/>
            <person name="Raja A."/>
            <person name="Underwood J."/>
            <person name="Diekhans M."/>
            <person name="Fiddes I."/>
            <person name="Haussler D."/>
            <person name="Eichler E."/>
        </authorList>
    </citation>
    <scope>NUCLEOTIDE SEQUENCE [LARGE SCALE GENOMIC DNA]</scope>
    <source>
        <strain evidence="3">Susie</strain>
    </source>
</reference>
<dbReference type="AlphaFoldDB" id="A0A2J8WSL8"/>
<organism evidence="3">
    <name type="scientific">Pongo abelii</name>
    <name type="common">Sumatran orangutan</name>
    <name type="synonym">Pongo pygmaeus abelii</name>
    <dbReference type="NCBI Taxonomy" id="9601"/>
    <lineage>
        <taxon>Eukaryota</taxon>
        <taxon>Metazoa</taxon>
        <taxon>Chordata</taxon>
        <taxon>Craniata</taxon>
        <taxon>Vertebrata</taxon>
        <taxon>Euteleostomi</taxon>
        <taxon>Mammalia</taxon>
        <taxon>Eutheria</taxon>
        <taxon>Euarchontoglires</taxon>
        <taxon>Primates</taxon>
        <taxon>Haplorrhini</taxon>
        <taxon>Catarrhini</taxon>
        <taxon>Hominidae</taxon>
        <taxon>Pongo</taxon>
    </lineage>
</organism>
<feature type="region of interest" description="Disordered" evidence="1">
    <location>
        <begin position="1"/>
        <end position="41"/>
    </location>
</feature>
<dbReference type="EMBL" id="NDHI03003379">
    <property type="protein sequence ID" value="PNJ72770.1"/>
    <property type="molecule type" value="Genomic_DNA"/>
</dbReference>
<evidence type="ECO:0000313" key="2">
    <source>
        <dbReference type="EMBL" id="PNJ72765.1"/>
    </source>
</evidence>
<feature type="compositionally biased region" description="Polar residues" evidence="1">
    <location>
        <begin position="1"/>
        <end position="14"/>
    </location>
</feature>
<dbReference type="EMBL" id="NDHI03003379">
    <property type="protein sequence ID" value="PNJ72765.1"/>
    <property type="molecule type" value="Genomic_DNA"/>
</dbReference>
<dbReference type="EMBL" id="NDHI03003379">
    <property type="protein sequence ID" value="PNJ72771.1"/>
    <property type="molecule type" value="Genomic_DNA"/>
</dbReference>
<proteinExistence type="predicted"/>
<protein>
    <submittedName>
        <fullName evidence="7">PLSCR1 isoform 11</fullName>
    </submittedName>
    <submittedName>
        <fullName evidence="2">PLSCR1 isoform 2</fullName>
    </submittedName>
    <submittedName>
        <fullName evidence="3">PLSCR1 isoform 3</fullName>
    </submittedName>
    <submittedName>
        <fullName evidence="4">PLSCR1 isoform 5</fullName>
    </submittedName>
    <submittedName>
        <fullName evidence="5">PLSCR1 isoform 7</fullName>
    </submittedName>
    <submittedName>
        <fullName evidence="6">PLSCR1 isoform 8</fullName>
    </submittedName>
</protein>
<dbReference type="EMBL" id="NDHI03003379">
    <property type="protein sequence ID" value="PNJ72773.1"/>
    <property type="molecule type" value="Genomic_DNA"/>
</dbReference>
<evidence type="ECO:0000313" key="5">
    <source>
        <dbReference type="EMBL" id="PNJ72770.1"/>
    </source>
</evidence>
<evidence type="ECO:0000313" key="4">
    <source>
        <dbReference type="EMBL" id="PNJ72768.1"/>
    </source>
</evidence>
<sequence length="41" mass="4560">MDKQNPQMNASHPETNLPVGYPPQYPPTAFQDRSDIDSSAN</sequence>
<comment type="caution">
    <text evidence="3">The sequence shown here is derived from an EMBL/GenBank/DDBJ whole genome shotgun (WGS) entry which is preliminary data.</text>
</comment>
<evidence type="ECO:0000256" key="1">
    <source>
        <dbReference type="SAM" id="MobiDB-lite"/>
    </source>
</evidence>
<gene>
    <name evidence="3" type="ORF">CR201_G0007610</name>
</gene>
<evidence type="ECO:0000313" key="3">
    <source>
        <dbReference type="EMBL" id="PNJ72766.1"/>
    </source>
</evidence>
<name>A0A2J8WSL8_PONAB</name>
<feature type="compositionally biased region" description="Basic and acidic residues" evidence="1">
    <location>
        <begin position="32"/>
        <end position="41"/>
    </location>
</feature>
<accession>A0A2J8WSL8</accession>
<evidence type="ECO:0000313" key="6">
    <source>
        <dbReference type="EMBL" id="PNJ72771.1"/>
    </source>
</evidence>
<evidence type="ECO:0000313" key="7">
    <source>
        <dbReference type="EMBL" id="PNJ72773.1"/>
    </source>
</evidence>